<accession>A0A8T0QT95</accession>
<evidence type="ECO:0000313" key="1">
    <source>
        <dbReference type="EMBL" id="KAG2576367.1"/>
    </source>
</evidence>
<dbReference type="EMBL" id="CM029048">
    <property type="protein sequence ID" value="KAG2576367.1"/>
    <property type="molecule type" value="Genomic_DNA"/>
</dbReference>
<comment type="caution">
    <text evidence="1">The sequence shown here is derived from an EMBL/GenBank/DDBJ whole genome shotgun (WGS) entry which is preliminary data.</text>
</comment>
<evidence type="ECO:0000313" key="2">
    <source>
        <dbReference type="Proteomes" id="UP000823388"/>
    </source>
</evidence>
<gene>
    <name evidence="1" type="ORF">PVAP13_6NG038832</name>
</gene>
<organism evidence="1 2">
    <name type="scientific">Panicum virgatum</name>
    <name type="common">Blackwell switchgrass</name>
    <dbReference type="NCBI Taxonomy" id="38727"/>
    <lineage>
        <taxon>Eukaryota</taxon>
        <taxon>Viridiplantae</taxon>
        <taxon>Streptophyta</taxon>
        <taxon>Embryophyta</taxon>
        <taxon>Tracheophyta</taxon>
        <taxon>Spermatophyta</taxon>
        <taxon>Magnoliopsida</taxon>
        <taxon>Liliopsida</taxon>
        <taxon>Poales</taxon>
        <taxon>Poaceae</taxon>
        <taxon>PACMAD clade</taxon>
        <taxon>Panicoideae</taxon>
        <taxon>Panicodae</taxon>
        <taxon>Paniceae</taxon>
        <taxon>Panicinae</taxon>
        <taxon>Panicum</taxon>
        <taxon>Panicum sect. Hiantes</taxon>
    </lineage>
</organism>
<dbReference type="AlphaFoldDB" id="A0A8T0QT95"/>
<keyword evidence="2" id="KW-1185">Reference proteome</keyword>
<sequence>MLLTSTPALIGRLLLNRPTLLLQNRVLIFQVCFPLTLHQWA</sequence>
<protein>
    <submittedName>
        <fullName evidence="1">Uncharacterized protein</fullName>
    </submittedName>
</protein>
<reference evidence="1" key="1">
    <citation type="submission" date="2020-05" db="EMBL/GenBank/DDBJ databases">
        <title>WGS assembly of Panicum virgatum.</title>
        <authorList>
            <person name="Lovell J.T."/>
            <person name="Jenkins J."/>
            <person name="Shu S."/>
            <person name="Juenger T.E."/>
            <person name="Schmutz J."/>
        </authorList>
    </citation>
    <scope>NUCLEOTIDE SEQUENCE</scope>
    <source>
        <strain evidence="1">AP13</strain>
    </source>
</reference>
<proteinExistence type="predicted"/>
<name>A0A8T0QT95_PANVG</name>
<dbReference type="Proteomes" id="UP000823388">
    <property type="component" value="Chromosome 6N"/>
</dbReference>